<organism evidence="4 5">
    <name type="scientific">Ranitomeya imitator</name>
    <name type="common">mimic poison frog</name>
    <dbReference type="NCBI Taxonomy" id="111125"/>
    <lineage>
        <taxon>Eukaryota</taxon>
        <taxon>Metazoa</taxon>
        <taxon>Chordata</taxon>
        <taxon>Craniata</taxon>
        <taxon>Vertebrata</taxon>
        <taxon>Euteleostomi</taxon>
        <taxon>Amphibia</taxon>
        <taxon>Batrachia</taxon>
        <taxon>Anura</taxon>
        <taxon>Neobatrachia</taxon>
        <taxon>Hyloidea</taxon>
        <taxon>Dendrobatidae</taxon>
        <taxon>Dendrobatinae</taxon>
        <taxon>Ranitomeya</taxon>
    </lineage>
</organism>
<dbReference type="EMBL" id="CAUEEQ010006668">
    <property type="protein sequence ID" value="CAJ0930438.1"/>
    <property type="molecule type" value="Genomic_DNA"/>
</dbReference>
<dbReference type="InterPro" id="IPR015484">
    <property type="entry name" value="CD3_esu/gsu/dsu"/>
</dbReference>
<feature type="transmembrane region" description="Helical" evidence="2">
    <location>
        <begin position="65"/>
        <end position="84"/>
    </location>
</feature>
<dbReference type="Pfam" id="PF16680">
    <property type="entry name" value="Ig_4"/>
    <property type="match status" value="1"/>
</dbReference>
<gene>
    <name evidence="4" type="ORF">RIMI_LOCUS4221452</name>
</gene>
<keyword evidence="2" id="KW-1133">Transmembrane helix</keyword>
<proteinExistence type="predicted"/>
<sequence>MTMMPKYHCTSYPVQVKCQTFKKMTGRETHRKTPASAAFTCFLHRKGRGAFITDHMQRWESTRHIIMVTFYFGLVVAFLVKGAFSDPAQDKDPAKDKDPEIHVNDDILYLKCAKDYNWTKLDGETVASGKDLNLGSLWNDPRGIYALKKADGSEDHLEPKYLHVFVRRCMNCIELNPGTIAGFIVADVIMIGLIAMAVYFVSGSEMRRPARASDKQNLIENNADYQVLGRRDNDQYSHLAPRPKRGGF</sequence>
<dbReference type="Gene3D" id="1.10.287.770">
    <property type="entry name" value="YojJ-like"/>
    <property type="match status" value="1"/>
</dbReference>
<keyword evidence="2" id="KW-0472">Membrane</keyword>
<evidence type="ECO:0000313" key="5">
    <source>
        <dbReference type="Proteomes" id="UP001176940"/>
    </source>
</evidence>
<keyword evidence="5" id="KW-1185">Reference proteome</keyword>
<keyword evidence="1" id="KW-0393">Immunoglobulin domain</keyword>
<name>A0ABN9L0T4_9NEOB</name>
<dbReference type="PANTHER" id="PTHR10570:SF8">
    <property type="entry name" value="T-CELL SURFACE GLYCOPROTEIN CD3 GAMMA CHAIN"/>
    <property type="match status" value="1"/>
</dbReference>
<evidence type="ECO:0000256" key="2">
    <source>
        <dbReference type="SAM" id="Phobius"/>
    </source>
</evidence>
<dbReference type="PANTHER" id="PTHR10570">
    <property type="entry name" value="T-CELL SURFACE GLYCOPROTEIN CD3 GAMMA CHAIN / DELTA CHAIN"/>
    <property type="match status" value="1"/>
</dbReference>
<dbReference type="InterPro" id="IPR032052">
    <property type="entry name" value="Ig_4"/>
</dbReference>
<comment type="caution">
    <text evidence="4">The sequence shown here is derived from an EMBL/GenBank/DDBJ whole genome shotgun (WGS) entry which is preliminary data.</text>
</comment>
<protein>
    <recommendedName>
        <fullName evidence="3">CD3 gamma/delta subunit Ig-like domain-containing protein</fullName>
    </recommendedName>
</protein>
<accession>A0ABN9L0T4</accession>
<reference evidence="4" key="1">
    <citation type="submission" date="2023-07" db="EMBL/GenBank/DDBJ databases">
        <authorList>
            <person name="Stuckert A."/>
        </authorList>
    </citation>
    <scope>NUCLEOTIDE SEQUENCE</scope>
</reference>
<evidence type="ECO:0000259" key="3">
    <source>
        <dbReference type="Pfam" id="PF16680"/>
    </source>
</evidence>
<keyword evidence="2" id="KW-0812">Transmembrane</keyword>
<dbReference type="InterPro" id="IPR013783">
    <property type="entry name" value="Ig-like_fold"/>
</dbReference>
<feature type="domain" description="CD3 gamma/delta subunit Ig-like" evidence="3">
    <location>
        <begin position="106"/>
        <end position="175"/>
    </location>
</feature>
<evidence type="ECO:0000256" key="1">
    <source>
        <dbReference type="ARBA" id="ARBA00023319"/>
    </source>
</evidence>
<dbReference type="SUPFAM" id="SSF48726">
    <property type="entry name" value="Immunoglobulin"/>
    <property type="match status" value="1"/>
</dbReference>
<dbReference type="InterPro" id="IPR036179">
    <property type="entry name" value="Ig-like_dom_sf"/>
</dbReference>
<dbReference type="Proteomes" id="UP001176940">
    <property type="component" value="Unassembled WGS sequence"/>
</dbReference>
<feature type="transmembrane region" description="Helical" evidence="2">
    <location>
        <begin position="180"/>
        <end position="201"/>
    </location>
</feature>
<dbReference type="Gene3D" id="2.60.40.10">
    <property type="entry name" value="Immunoglobulins"/>
    <property type="match status" value="1"/>
</dbReference>
<evidence type="ECO:0000313" key="4">
    <source>
        <dbReference type="EMBL" id="CAJ0930438.1"/>
    </source>
</evidence>